<evidence type="ECO:0000313" key="6">
    <source>
        <dbReference type="EMBL" id="TRM65509.1"/>
    </source>
</evidence>
<dbReference type="PANTHER" id="PTHR17598">
    <property type="entry name" value="DNA POLYMERASE DELTA SUBUNIT 3"/>
    <property type="match status" value="1"/>
</dbReference>
<comment type="subcellular location">
    <subcellularLocation>
        <location evidence="1">Nucleus</location>
    </subcellularLocation>
</comment>
<feature type="compositionally biased region" description="Basic and acidic residues" evidence="5">
    <location>
        <begin position="206"/>
        <end position="278"/>
    </location>
</feature>
<dbReference type="GO" id="GO:0043625">
    <property type="term" value="C:delta DNA polymerase complex"/>
    <property type="evidence" value="ECO:0007669"/>
    <property type="project" value="InterPro"/>
</dbReference>
<evidence type="ECO:0000256" key="5">
    <source>
        <dbReference type="SAM" id="MobiDB-lite"/>
    </source>
</evidence>
<feature type="compositionally biased region" description="Low complexity" evidence="5">
    <location>
        <begin position="511"/>
        <end position="528"/>
    </location>
</feature>
<protein>
    <recommendedName>
        <fullName evidence="2">DNA polymerase delta subunit 3</fullName>
    </recommendedName>
</protein>
<feature type="compositionally biased region" description="Acidic residues" evidence="5">
    <location>
        <begin position="299"/>
        <end position="308"/>
    </location>
</feature>
<name>A0A550CL67_9AGAR</name>
<dbReference type="GO" id="GO:0006297">
    <property type="term" value="P:nucleotide-excision repair, DNA gap filling"/>
    <property type="evidence" value="ECO:0007669"/>
    <property type="project" value="TreeGrafter"/>
</dbReference>
<feature type="compositionally biased region" description="Low complexity" evidence="5">
    <location>
        <begin position="284"/>
        <end position="296"/>
    </location>
</feature>
<comment type="caution">
    <text evidence="6">The sequence shown here is derived from an EMBL/GenBank/DDBJ whole genome shotgun (WGS) entry which is preliminary data.</text>
</comment>
<evidence type="ECO:0000313" key="7">
    <source>
        <dbReference type="Proteomes" id="UP000320762"/>
    </source>
</evidence>
<dbReference type="GO" id="GO:0003887">
    <property type="term" value="F:DNA-directed DNA polymerase activity"/>
    <property type="evidence" value="ECO:0007669"/>
    <property type="project" value="TreeGrafter"/>
</dbReference>
<gene>
    <name evidence="6" type="ORF">BD626DRAFT_488989</name>
</gene>
<evidence type="ECO:0000256" key="4">
    <source>
        <dbReference type="ARBA" id="ARBA00023242"/>
    </source>
</evidence>
<feature type="compositionally biased region" description="Basic and acidic residues" evidence="5">
    <location>
        <begin position="372"/>
        <end position="388"/>
    </location>
</feature>
<dbReference type="InterPro" id="IPR041913">
    <property type="entry name" value="POLD3_sf"/>
</dbReference>
<organism evidence="6 7">
    <name type="scientific">Schizophyllum amplum</name>
    <dbReference type="NCBI Taxonomy" id="97359"/>
    <lineage>
        <taxon>Eukaryota</taxon>
        <taxon>Fungi</taxon>
        <taxon>Dikarya</taxon>
        <taxon>Basidiomycota</taxon>
        <taxon>Agaricomycotina</taxon>
        <taxon>Agaricomycetes</taxon>
        <taxon>Agaricomycetidae</taxon>
        <taxon>Agaricales</taxon>
        <taxon>Schizophyllaceae</taxon>
        <taxon>Schizophyllum</taxon>
    </lineage>
</organism>
<dbReference type="PANTHER" id="PTHR17598:SF13">
    <property type="entry name" value="DNA POLYMERASE DELTA SUBUNIT 3"/>
    <property type="match status" value="1"/>
</dbReference>
<dbReference type="Gene3D" id="3.90.1030.20">
    <property type="entry name" value="DNA polymerase delta, p66 (Cdc27) subunit, wHTH domain"/>
    <property type="match status" value="1"/>
</dbReference>
<feature type="region of interest" description="Disordered" evidence="5">
    <location>
        <begin position="184"/>
        <end position="695"/>
    </location>
</feature>
<feature type="compositionally biased region" description="Acidic residues" evidence="5">
    <location>
        <begin position="589"/>
        <end position="601"/>
    </location>
</feature>
<feature type="compositionally biased region" description="Acidic residues" evidence="5">
    <location>
        <begin position="76"/>
        <end position="96"/>
    </location>
</feature>
<keyword evidence="4" id="KW-0539">Nucleus</keyword>
<dbReference type="AlphaFoldDB" id="A0A550CL67"/>
<keyword evidence="7" id="KW-1185">Reference proteome</keyword>
<proteinExistence type="predicted"/>
<dbReference type="GO" id="GO:1904161">
    <property type="term" value="P:DNA synthesis involved in UV-damage excision repair"/>
    <property type="evidence" value="ECO:0007669"/>
    <property type="project" value="TreeGrafter"/>
</dbReference>
<feature type="compositionally biased region" description="Basic and acidic residues" evidence="5">
    <location>
        <begin position="638"/>
        <end position="665"/>
    </location>
</feature>
<dbReference type="STRING" id="97359.A0A550CL67"/>
<dbReference type="EMBL" id="VDMD01000005">
    <property type="protein sequence ID" value="TRM65509.1"/>
    <property type="molecule type" value="Genomic_DNA"/>
</dbReference>
<evidence type="ECO:0000256" key="3">
    <source>
        <dbReference type="ARBA" id="ARBA00022705"/>
    </source>
</evidence>
<feature type="compositionally biased region" description="Basic residues" evidence="5">
    <location>
        <begin position="607"/>
        <end position="616"/>
    </location>
</feature>
<feature type="compositionally biased region" description="Basic and acidic residues" evidence="5">
    <location>
        <begin position="324"/>
        <end position="334"/>
    </location>
</feature>
<feature type="compositionally biased region" description="Basic and acidic residues" evidence="5">
    <location>
        <begin position="405"/>
        <end position="422"/>
    </location>
</feature>
<dbReference type="OrthoDB" id="514823at2759"/>
<reference evidence="6 7" key="1">
    <citation type="journal article" date="2019" name="New Phytol.">
        <title>Comparative genomics reveals unique wood-decay strategies and fruiting body development in the Schizophyllaceae.</title>
        <authorList>
            <person name="Almasi E."/>
            <person name="Sahu N."/>
            <person name="Krizsan K."/>
            <person name="Balint B."/>
            <person name="Kovacs G.M."/>
            <person name="Kiss B."/>
            <person name="Cseklye J."/>
            <person name="Drula E."/>
            <person name="Henrissat B."/>
            <person name="Nagy I."/>
            <person name="Chovatia M."/>
            <person name="Adam C."/>
            <person name="LaButti K."/>
            <person name="Lipzen A."/>
            <person name="Riley R."/>
            <person name="Grigoriev I.V."/>
            <person name="Nagy L.G."/>
        </authorList>
    </citation>
    <scope>NUCLEOTIDE SEQUENCE [LARGE SCALE GENOMIC DNA]</scope>
    <source>
        <strain evidence="6 7">NL-1724</strain>
    </source>
</reference>
<sequence>MTAPSKAADYITRQLYTQKNIVTYRSLSRALGIHVNSAKNELAHYLANGSKQPTRPVATYLVSGSIARVQKSGYDDTMDVDAPPDEEDDGFSDSDADDAEQATMILARDEDLEDVKAEFATIYCVHLYSLSPAPIHDAGLLTAPTAEVVRKIDAEKDHAFAETVGRIISPAVKNAPPIKDLVVTPAAPTKTKSNPRAAPGLKPKLKLKEEPKLKAKQDDVKDGAKDKKSKEVEEKAKPKATGKIEFKKNEPEKTKESDKKGKGKDVETKEPAKEDKPKKVNFFAAPSLKKSAMKKAAPAEEEEEEEEQEAVKAKGKKAPTAKSEAQRGQKRKSETIMVSDDESEGEAKASSSKKPVITRVGPPIHSKKLKEKKVEETKDDGKGIRAKVDAAQAKAADAKAAAKAADGKAKAVDRSAKAKATDTKPQGGRLRNRRVVDSDEEEDEAPAKTTRRKSAVASDDERRRELEQMMDVDDDTVIHASRLSKGKPRAQPTDDEEDDDEPAHVPETEPSEAATSEPESEPEPAQQESDAEDDVDMGNALDKTRRKRKAKANVPVGRNGLKKRKVTRSRMAVDAKGFTVTEDYSSYESVDEDEADAPSEAEEPKPKGKGRAKAKTKAQAESEDEGVVVVKKGASKKAVKEDKEVKKDTKAASKEKAAPKDDKATSKPKAAPKKAAAAKEKQKTMMNFFQPTKKS</sequence>
<feature type="region of interest" description="Disordered" evidence="5">
    <location>
        <begin position="73"/>
        <end position="96"/>
    </location>
</feature>
<evidence type="ECO:0000256" key="2">
    <source>
        <dbReference type="ARBA" id="ARBA00017589"/>
    </source>
</evidence>
<feature type="compositionally biased region" description="Low complexity" evidence="5">
    <location>
        <begin position="389"/>
        <end position="404"/>
    </location>
</feature>
<feature type="compositionally biased region" description="Polar residues" evidence="5">
    <location>
        <begin position="684"/>
        <end position="695"/>
    </location>
</feature>
<dbReference type="InterPro" id="IPR019038">
    <property type="entry name" value="POLD3"/>
</dbReference>
<dbReference type="Proteomes" id="UP000320762">
    <property type="component" value="Unassembled WGS sequence"/>
</dbReference>
<dbReference type="Pfam" id="PF09507">
    <property type="entry name" value="CDC27"/>
    <property type="match status" value="1"/>
</dbReference>
<dbReference type="GO" id="GO:0006271">
    <property type="term" value="P:DNA strand elongation involved in DNA replication"/>
    <property type="evidence" value="ECO:0007669"/>
    <property type="project" value="TreeGrafter"/>
</dbReference>
<keyword evidence="3" id="KW-0235">DNA replication</keyword>
<evidence type="ECO:0000256" key="1">
    <source>
        <dbReference type="ARBA" id="ARBA00004123"/>
    </source>
</evidence>
<accession>A0A550CL67</accession>